<dbReference type="PANTHER" id="PTHR35797">
    <property type="entry name" value="PROTEASE-RELATED"/>
    <property type="match status" value="1"/>
</dbReference>
<feature type="transmembrane region" description="Helical" evidence="2">
    <location>
        <begin position="242"/>
        <end position="264"/>
    </location>
</feature>
<feature type="transmembrane region" description="Helical" evidence="2">
    <location>
        <begin position="215"/>
        <end position="236"/>
    </location>
</feature>
<dbReference type="PANTHER" id="PTHR35797:SF1">
    <property type="entry name" value="PROTEASE"/>
    <property type="match status" value="1"/>
</dbReference>
<feature type="transmembrane region" description="Helical" evidence="2">
    <location>
        <begin position="301"/>
        <end position="323"/>
    </location>
</feature>
<dbReference type="GO" id="GO:0004175">
    <property type="term" value="F:endopeptidase activity"/>
    <property type="evidence" value="ECO:0007669"/>
    <property type="project" value="UniProtKB-ARBA"/>
</dbReference>
<proteinExistence type="inferred from homology"/>
<comment type="similarity">
    <text evidence="1">Belongs to the UPF0177 family.</text>
</comment>
<dbReference type="OrthoDB" id="9777755at2"/>
<dbReference type="RefSeq" id="WP_010755199.1">
    <property type="nucleotide sequence ID" value="NZ_ASWD01000002.1"/>
</dbReference>
<feature type="transmembrane region" description="Helical" evidence="2">
    <location>
        <begin position="271"/>
        <end position="289"/>
    </location>
</feature>
<feature type="transmembrane region" description="Helical" evidence="2">
    <location>
        <begin position="39"/>
        <end position="60"/>
    </location>
</feature>
<feature type="transmembrane region" description="Helical" evidence="2">
    <location>
        <begin position="137"/>
        <end position="159"/>
    </location>
</feature>
<evidence type="ECO:0000313" key="4">
    <source>
        <dbReference type="EMBL" id="EOH97466.1"/>
    </source>
</evidence>
<dbReference type="STRING" id="160454.RV10_GL004417"/>
<keyword evidence="2" id="KW-1133">Transmembrane helix</keyword>
<organism evidence="4 5">
    <name type="scientific">Enterococcus pallens ATCC BAA-351</name>
    <dbReference type="NCBI Taxonomy" id="1158607"/>
    <lineage>
        <taxon>Bacteria</taxon>
        <taxon>Bacillati</taxon>
        <taxon>Bacillota</taxon>
        <taxon>Bacilli</taxon>
        <taxon>Lactobacillales</taxon>
        <taxon>Enterococcaceae</taxon>
        <taxon>Enterococcus</taxon>
    </lineage>
</organism>
<keyword evidence="5" id="KW-1185">Reference proteome</keyword>
<feature type="transmembrane region" description="Helical" evidence="2">
    <location>
        <begin position="12"/>
        <end position="33"/>
    </location>
</feature>
<keyword evidence="2" id="KW-0812">Transmembrane</keyword>
<evidence type="ECO:0000256" key="2">
    <source>
        <dbReference type="SAM" id="Phobius"/>
    </source>
</evidence>
<dbReference type="InterPro" id="IPR003675">
    <property type="entry name" value="Rce1/LyrA-like_dom"/>
</dbReference>
<dbReference type="eggNOG" id="COG1266">
    <property type="taxonomic scope" value="Bacteria"/>
</dbReference>
<dbReference type="PATRIC" id="fig|1158607.3.peg.134"/>
<dbReference type="EMBL" id="AJAQ01000001">
    <property type="protein sequence ID" value="EOH97466.1"/>
    <property type="molecule type" value="Genomic_DNA"/>
</dbReference>
<name>R2SXH8_9ENTE</name>
<evidence type="ECO:0000259" key="3">
    <source>
        <dbReference type="Pfam" id="PF02517"/>
    </source>
</evidence>
<dbReference type="Pfam" id="PF02517">
    <property type="entry name" value="Rce1-like"/>
    <property type="match status" value="1"/>
</dbReference>
<keyword evidence="2" id="KW-0472">Membrane</keyword>
<feature type="transmembrane region" description="Helical" evidence="2">
    <location>
        <begin position="175"/>
        <end position="194"/>
    </location>
</feature>
<protein>
    <recommendedName>
        <fullName evidence="3">CAAX prenyl protease 2/Lysostaphin resistance protein A-like domain-containing protein</fullName>
    </recommendedName>
</protein>
<feature type="domain" description="CAAX prenyl protease 2/Lysostaphin resistance protein A-like" evidence="3">
    <location>
        <begin position="182"/>
        <end position="282"/>
    </location>
</feature>
<dbReference type="Proteomes" id="UP000013782">
    <property type="component" value="Unassembled WGS sequence"/>
</dbReference>
<evidence type="ECO:0000313" key="5">
    <source>
        <dbReference type="Proteomes" id="UP000013782"/>
    </source>
</evidence>
<evidence type="ECO:0000256" key="1">
    <source>
        <dbReference type="ARBA" id="ARBA00009067"/>
    </source>
</evidence>
<sequence>MMEEQLESKQLKIFSAIAFGLPVIMGLFMWYGYNTKGNIDLFTLTHMYYPAAGAMMALLISGKAKKTIPKAFFIGYLIQTGMMIACSLLGLFMGGSTFMMIGSFVMILGSIFLWIALPVAKKERREAYGLRRKNGKLTVALVLLFVVLYTARMVIYYVIEGELGSMTEIFSKSQTWLFLVQTLVSYLIMFAPYFGEEYGWRYFLQPMLQKKYGMVKGVLLLGIVWGLWHLPLNFFYYTSPAIGIISVANQLVVCITMGIFMGWVYMKTDNVWSVVAIHFLNNNLAPIFAGDLTGESMSGYSIGWSDVATAAVIMTLCYAWPIITKYFRNRNHLNLTPEARANQLIEEPVPKKNITTKYA</sequence>
<feature type="transmembrane region" description="Helical" evidence="2">
    <location>
        <begin position="72"/>
        <end position="92"/>
    </location>
</feature>
<comment type="caution">
    <text evidence="4">The sequence shown here is derived from an EMBL/GenBank/DDBJ whole genome shotgun (WGS) entry which is preliminary data.</text>
</comment>
<dbReference type="InterPro" id="IPR042150">
    <property type="entry name" value="MmRce1-like"/>
</dbReference>
<dbReference type="AlphaFoldDB" id="R2SXH8"/>
<dbReference type="GO" id="GO:0080120">
    <property type="term" value="P:CAAX-box protein maturation"/>
    <property type="evidence" value="ECO:0007669"/>
    <property type="project" value="UniProtKB-ARBA"/>
</dbReference>
<feature type="transmembrane region" description="Helical" evidence="2">
    <location>
        <begin position="98"/>
        <end position="117"/>
    </location>
</feature>
<reference evidence="4 5" key="1">
    <citation type="submission" date="2013-02" db="EMBL/GenBank/DDBJ databases">
        <title>The Genome Sequence of Enterococcus pallens BAA-351.</title>
        <authorList>
            <consortium name="The Broad Institute Genome Sequencing Platform"/>
            <consortium name="The Broad Institute Genome Sequencing Center for Infectious Disease"/>
            <person name="Earl A.M."/>
            <person name="Gilmore M.S."/>
            <person name="Lebreton F."/>
            <person name="Walker B."/>
            <person name="Young S.K."/>
            <person name="Zeng Q."/>
            <person name="Gargeya S."/>
            <person name="Fitzgerald M."/>
            <person name="Haas B."/>
            <person name="Abouelleil A."/>
            <person name="Alvarado L."/>
            <person name="Arachchi H.M."/>
            <person name="Berlin A.M."/>
            <person name="Chapman S.B."/>
            <person name="Dewar J."/>
            <person name="Goldberg J."/>
            <person name="Griggs A."/>
            <person name="Gujja S."/>
            <person name="Hansen M."/>
            <person name="Howarth C."/>
            <person name="Imamovic A."/>
            <person name="Larimer J."/>
            <person name="McCowan C."/>
            <person name="Murphy C."/>
            <person name="Neiman D."/>
            <person name="Pearson M."/>
            <person name="Priest M."/>
            <person name="Roberts A."/>
            <person name="Saif S."/>
            <person name="Shea T."/>
            <person name="Sisk P."/>
            <person name="Sykes S."/>
            <person name="Wortman J."/>
            <person name="Nusbaum C."/>
            <person name="Birren B."/>
        </authorList>
    </citation>
    <scope>NUCLEOTIDE SEQUENCE [LARGE SCALE GENOMIC DNA]</scope>
    <source>
        <strain evidence="4 5">ATCC BAA-351</strain>
    </source>
</reference>
<accession>R2SXH8</accession>
<gene>
    <name evidence="4" type="ORF">UAU_00134</name>
</gene>
<dbReference type="HOGENOM" id="CLU_073830_0_0_9"/>